<protein>
    <submittedName>
        <fullName evidence="3">Protein kinase</fullName>
    </submittedName>
</protein>
<name>A0A9D1M103_9FIRM</name>
<reference evidence="3" key="1">
    <citation type="submission" date="2020-10" db="EMBL/GenBank/DDBJ databases">
        <authorList>
            <person name="Gilroy R."/>
        </authorList>
    </citation>
    <scope>NUCLEOTIDE SEQUENCE</scope>
    <source>
        <strain evidence="3">CHK195-15760</strain>
    </source>
</reference>
<evidence type="ECO:0000259" key="2">
    <source>
        <dbReference type="PROSITE" id="PS50011"/>
    </source>
</evidence>
<feature type="domain" description="Protein kinase" evidence="2">
    <location>
        <begin position="150"/>
        <end position="398"/>
    </location>
</feature>
<feature type="coiled-coil region" evidence="1">
    <location>
        <begin position="387"/>
        <end position="421"/>
    </location>
</feature>
<dbReference type="InterPro" id="IPR050167">
    <property type="entry name" value="Ser_Thr_protein_kinase"/>
</dbReference>
<evidence type="ECO:0000313" key="3">
    <source>
        <dbReference type="EMBL" id="HIU51853.1"/>
    </source>
</evidence>
<dbReference type="GO" id="GO:0007165">
    <property type="term" value="P:signal transduction"/>
    <property type="evidence" value="ECO:0007669"/>
    <property type="project" value="TreeGrafter"/>
</dbReference>
<dbReference type="PROSITE" id="PS00108">
    <property type="entry name" value="PROTEIN_KINASE_ST"/>
    <property type="match status" value="1"/>
</dbReference>
<dbReference type="Gene3D" id="1.10.510.10">
    <property type="entry name" value="Transferase(Phosphotransferase) domain 1"/>
    <property type="match status" value="1"/>
</dbReference>
<dbReference type="PROSITE" id="PS50011">
    <property type="entry name" value="PROTEIN_KINASE_DOM"/>
    <property type="match status" value="1"/>
</dbReference>
<feature type="coiled-coil region" evidence="1">
    <location>
        <begin position="3"/>
        <end position="37"/>
    </location>
</feature>
<dbReference type="Gene3D" id="1.10.287.1490">
    <property type="match status" value="1"/>
</dbReference>
<dbReference type="GO" id="GO:0004672">
    <property type="term" value="F:protein kinase activity"/>
    <property type="evidence" value="ECO:0007669"/>
    <property type="project" value="InterPro"/>
</dbReference>
<dbReference type="AlphaFoldDB" id="A0A9D1M103"/>
<dbReference type="PANTHER" id="PTHR23257">
    <property type="entry name" value="SERINE-THREONINE PROTEIN KINASE"/>
    <property type="match status" value="1"/>
</dbReference>
<comment type="caution">
    <text evidence="3">The sequence shown here is derived from an EMBL/GenBank/DDBJ whole genome shotgun (WGS) entry which is preliminary data.</text>
</comment>
<dbReference type="Proteomes" id="UP000824093">
    <property type="component" value="Unassembled WGS sequence"/>
</dbReference>
<dbReference type="InterPro" id="IPR011009">
    <property type="entry name" value="Kinase-like_dom_sf"/>
</dbReference>
<dbReference type="Pfam" id="PF00069">
    <property type="entry name" value="Pkinase"/>
    <property type="match status" value="1"/>
</dbReference>
<organism evidence="3 4">
    <name type="scientific">Candidatus Merdicola faecigallinarum</name>
    <dbReference type="NCBI Taxonomy" id="2840862"/>
    <lineage>
        <taxon>Bacteria</taxon>
        <taxon>Bacillati</taxon>
        <taxon>Bacillota</taxon>
        <taxon>Clostridia</taxon>
        <taxon>Candidatus Merdicola</taxon>
    </lineage>
</organism>
<sequence>MDIDSLISNIGRTRNKIAELNKKVFDKQKEINDNNKKISENDKKIRTTRSDTTIKSCLSKNASLSKKNSTLNKEISNLQRNIISNQKKLTGYEKQLNNAQQENQFSYSTQVIPEIKEEKNMSQDEYNSIITQFCRKIQKEGLTTKYGIITDIYADGNSGGNGRVLFGTLNKKNVAIKVLYQKDEGKRNRFKEEFVNVLMNLQKIPGIVEQYLYDEVEAEGAIISYIIMKQYEGQLKNNDVTEEKTINLFLELCRIFKEIHKSGIIHRDLKPENILIDENSNIIVSDFGIAYYNPENYDFTGNTKYGELLGNRNFSPPEQSIKGTIPQKTMDIYAIAQVIQWYVTGMFTRGTNREHLYKNYDSSNMRNLDTIIEKCLADKPESRYQNIEEIERDIENYKIKIVEKEKVSISLENNYDEFERNDLGLGDPIVII</sequence>
<dbReference type="GO" id="GO:0005524">
    <property type="term" value="F:ATP binding"/>
    <property type="evidence" value="ECO:0007669"/>
    <property type="project" value="InterPro"/>
</dbReference>
<dbReference type="InterPro" id="IPR008271">
    <property type="entry name" value="Ser/Thr_kinase_AS"/>
</dbReference>
<accession>A0A9D1M103</accession>
<reference evidence="3" key="2">
    <citation type="journal article" date="2021" name="PeerJ">
        <title>Extensive microbial diversity within the chicken gut microbiome revealed by metagenomics and culture.</title>
        <authorList>
            <person name="Gilroy R."/>
            <person name="Ravi A."/>
            <person name="Getino M."/>
            <person name="Pursley I."/>
            <person name="Horton D.L."/>
            <person name="Alikhan N.F."/>
            <person name="Baker D."/>
            <person name="Gharbi K."/>
            <person name="Hall N."/>
            <person name="Watson M."/>
            <person name="Adriaenssens E.M."/>
            <person name="Foster-Nyarko E."/>
            <person name="Jarju S."/>
            <person name="Secka A."/>
            <person name="Antonio M."/>
            <person name="Oren A."/>
            <person name="Chaudhuri R.R."/>
            <person name="La Ragione R."/>
            <person name="Hildebrand F."/>
            <person name="Pallen M.J."/>
        </authorList>
    </citation>
    <scope>NUCLEOTIDE SEQUENCE</scope>
    <source>
        <strain evidence="3">CHK195-15760</strain>
    </source>
</reference>
<dbReference type="EMBL" id="DVNH01000029">
    <property type="protein sequence ID" value="HIU51853.1"/>
    <property type="molecule type" value="Genomic_DNA"/>
</dbReference>
<keyword evidence="3" id="KW-0808">Transferase</keyword>
<evidence type="ECO:0000313" key="4">
    <source>
        <dbReference type="Proteomes" id="UP000824093"/>
    </source>
</evidence>
<keyword evidence="1" id="KW-0175">Coiled coil</keyword>
<dbReference type="GO" id="GO:0005737">
    <property type="term" value="C:cytoplasm"/>
    <property type="evidence" value="ECO:0007669"/>
    <property type="project" value="TreeGrafter"/>
</dbReference>
<dbReference type="SMART" id="SM00220">
    <property type="entry name" value="S_TKc"/>
    <property type="match status" value="1"/>
</dbReference>
<feature type="coiled-coil region" evidence="1">
    <location>
        <begin position="61"/>
        <end position="102"/>
    </location>
</feature>
<proteinExistence type="predicted"/>
<evidence type="ECO:0000256" key="1">
    <source>
        <dbReference type="SAM" id="Coils"/>
    </source>
</evidence>
<gene>
    <name evidence="3" type="ORF">IAB70_04445</name>
</gene>
<keyword evidence="3" id="KW-0418">Kinase</keyword>
<dbReference type="SUPFAM" id="SSF56112">
    <property type="entry name" value="Protein kinase-like (PK-like)"/>
    <property type="match status" value="1"/>
</dbReference>
<dbReference type="InterPro" id="IPR000719">
    <property type="entry name" value="Prot_kinase_dom"/>
</dbReference>